<dbReference type="EMBL" id="MK072405">
    <property type="protein sequence ID" value="AYV84366.1"/>
    <property type="molecule type" value="Genomic_DNA"/>
</dbReference>
<evidence type="ECO:0000313" key="1">
    <source>
        <dbReference type="EMBL" id="AYV84366.1"/>
    </source>
</evidence>
<gene>
    <name evidence="1" type="ORF">Hyperionvirus23_33</name>
</gene>
<reference evidence="1" key="1">
    <citation type="submission" date="2018-10" db="EMBL/GenBank/DDBJ databases">
        <title>Hidden diversity of soil giant viruses.</title>
        <authorList>
            <person name="Schulz F."/>
            <person name="Alteio L."/>
            <person name="Goudeau D."/>
            <person name="Ryan E.M."/>
            <person name="Malmstrom R.R."/>
            <person name="Blanchard J."/>
            <person name="Woyke T."/>
        </authorList>
    </citation>
    <scope>NUCLEOTIDE SEQUENCE</scope>
    <source>
        <strain evidence="1">HYV1</strain>
    </source>
</reference>
<accession>A0A3G5AAX3</accession>
<proteinExistence type="predicted"/>
<protein>
    <submittedName>
        <fullName evidence="1">Uncharacterized protein</fullName>
    </submittedName>
</protein>
<organism evidence="1">
    <name type="scientific">Hyperionvirus sp</name>
    <dbReference type="NCBI Taxonomy" id="2487770"/>
    <lineage>
        <taxon>Viruses</taxon>
        <taxon>Varidnaviria</taxon>
        <taxon>Bamfordvirae</taxon>
        <taxon>Nucleocytoviricota</taxon>
        <taxon>Megaviricetes</taxon>
        <taxon>Imitervirales</taxon>
        <taxon>Mimiviridae</taxon>
        <taxon>Klosneuvirinae</taxon>
    </lineage>
</organism>
<name>A0A3G5AAX3_9VIRU</name>
<sequence>MDGSIAGGIIYVADSDVLAVKLVKTVETGAGFAKEFGL</sequence>